<evidence type="ECO:0000313" key="2">
    <source>
        <dbReference type="EMBL" id="MFK7160537.1"/>
    </source>
</evidence>
<gene>
    <name evidence="2" type="ORF">V6U78_05750</name>
</gene>
<proteinExistence type="predicted"/>
<evidence type="ECO:0000313" key="3">
    <source>
        <dbReference type="Proteomes" id="UP001621714"/>
    </source>
</evidence>
<dbReference type="RefSeq" id="WP_405338342.1">
    <property type="nucleotide sequence ID" value="NZ_JBANFI010000003.1"/>
</dbReference>
<protein>
    <recommendedName>
        <fullName evidence="4">Zinc-ribbon containing domain-containing protein</fullName>
    </recommendedName>
</protein>
<evidence type="ECO:0000256" key="1">
    <source>
        <dbReference type="SAM" id="Coils"/>
    </source>
</evidence>
<reference evidence="2 3" key="1">
    <citation type="submission" date="2024-02" db="EMBL/GenBank/DDBJ databases">
        <title>Marinospirillum sp. MEB 164 isolated from Lonar lake sediment.</title>
        <authorList>
            <person name="Joshi A."/>
            <person name="Thite S."/>
        </authorList>
    </citation>
    <scope>NUCLEOTIDE SEQUENCE [LARGE SCALE GENOMIC DNA]</scope>
    <source>
        <strain evidence="2 3">MEB164</strain>
    </source>
</reference>
<sequence>MSDQAERLAALYDELVEKLYQVQQEVEQASQQINLEAEIQRLLDAEQEVERVTAEEASLLQAWLKRDLVDLQKHLATTGSGVAQWLALEGAVLGEQVMHWLRQIADPALLDARTLEEDLLSREDPTLYHAGELAIAGAFVCTQCEKPVEVAYTHRLEPCHRCDGRVFLRRSAEASSL</sequence>
<keyword evidence="3" id="KW-1185">Reference proteome</keyword>
<keyword evidence="1" id="KW-0175">Coiled coil</keyword>
<evidence type="ECO:0008006" key="4">
    <source>
        <dbReference type="Google" id="ProtNLM"/>
    </source>
</evidence>
<dbReference type="Proteomes" id="UP001621714">
    <property type="component" value="Unassembled WGS sequence"/>
</dbReference>
<name>A0ABW8PW63_9GAMM</name>
<dbReference type="EMBL" id="JBANFI010000003">
    <property type="protein sequence ID" value="MFK7160537.1"/>
    <property type="molecule type" value="Genomic_DNA"/>
</dbReference>
<dbReference type="Pfam" id="PF07295">
    <property type="entry name" value="DUF1451"/>
    <property type="match status" value="1"/>
</dbReference>
<organism evidence="2 3">
    <name type="scientific">Marinospirillum alkalitolerans</name>
    <dbReference type="NCBI Taxonomy" id="3123374"/>
    <lineage>
        <taxon>Bacteria</taxon>
        <taxon>Pseudomonadati</taxon>
        <taxon>Pseudomonadota</taxon>
        <taxon>Gammaproteobacteria</taxon>
        <taxon>Oceanospirillales</taxon>
        <taxon>Oceanospirillaceae</taxon>
        <taxon>Marinospirillum</taxon>
    </lineage>
</organism>
<comment type="caution">
    <text evidence="2">The sequence shown here is derived from an EMBL/GenBank/DDBJ whole genome shotgun (WGS) entry which is preliminary data.</text>
</comment>
<dbReference type="InterPro" id="IPR009912">
    <property type="entry name" value="DUF1451"/>
</dbReference>
<accession>A0ABW8PW63</accession>
<feature type="coiled-coil region" evidence="1">
    <location>
        <begin position="5"/>
        <end position="62"/>
    </location>
</feature>